<dbReference type="InterPro" id="IPR000914">
    <property type="entry name" value="SBP_5_dom"/>
</dbReference>
<evidence type="ECO:0000256" key="4">
    <source>
        <dbReference type="ARBA" id="ARBA00022729"/>
    </source>
</evidence>
<dbReference type="GO" id="GO:0030288">
    <property type="term" value="C:outer membrane-bounded periplasmic space"/>
    <property type="evidence" value="ECO:0007669"/>
    <property type="project" value="UniProtKB-ARBA"/>
</dbReference>
<dbReference type="Proteomes" id="UP000033608">
    <property type="component" value="Unassembled WGS sequence"/>
</dbReference>
<evidence type="ECO:0000313" key="8">
    <source>
        <dbReference type="EMBL" id="SHE50833.1"/>
    </source>
</evidence>
<dbReference type="Gene3D" id="3.90.76.10">
    <property type="entry name" value="Dipeptide-binding Protein, Domain 1"/>
    <property type="match status" value="1"/>
</dbReference>
<proteinExistence type="inferred from homology"/>
<dbReference type="PIRSF" id="PIRSF002741">
    <property type="entry name" value="MppA"/>
    <property type="match status" value="1"/>
</dbReference>
<feature type="signal peptide" evidence="5">
    <location>
        <begin position="1"/>
        <end position="28"/>
    </location>
</feature>
<name>A0A0F5LE46_9HYPH</name>
<evidence type="ECO:0000313" key="9">
    <source>
        <dbReference type="Proteomes" id="UP000033608"/>
    </source>
</evidence>
<dbReference type="PATRIC" id="fig|1121477.3.peg.50"/>
<dbReference type="AlphaFoldDB" id="A0A0F5LE46"/>
<dbReference type="EMBL" id="LAJF01000101">
    <property type="protein sequence ID" value="KKB80618.1"/>
    <property type="molecule type" value="Genomic_DNA"/>
</dbReference>
<evidence type="ECO:0000313" key="10">
    <source>
        <dbReference type="Proteomes" id="UP000184533"/>
    </source>
</evidence>
<dbReference type="GO" id="GO:1904680">
    <property type="term" value="F:peptide transmembrane transporter activity"/>
    <property type="evidence" value="ECO:0007669"/>
    <property type="project" value="TreeGrafter"/>
</dbReference>
<feature type="chain" id="PRO_5015038221" evidence="5">
    <location>
        <begin position="29"/>
        <end position="512"/>
    </location>
</feature>
<protein>
    <submittedName>
        <fullName evidence="8">Glutathione transport system substrate-binding protein</fullName>
    </submittedName>
    <submittedName>
        <fullName evidence="7">Glycosyl transferase</fullName>
    </submittedName>
</protein>
<dbReference type="PANTHER" id="PTHR30290">
    <property type="entry name" value="PERIPLASMIC BINDING COMPONENT OF ABC TRANSPORTER"/>
    <property type="match status" value="1"/>
</dbReference>
<comment type="subcellular location">
    <subcellularLocation>
        <location evidence="1">Periplasm</location>
    </subcellularLocation>
</comment>
<keyword evidence="4 5" id="KW-0732">Signal</keyword>
<dbReference type="GO" id="GO:0015833">
    <property type="term" value="P:peptide transport"/>
    <property type="evidence" value="ECO:0007669"/>
    <property type="project" value="TreeGrafter"/>
</dbReference>
<dbReference type="OrthoDB" id="9803988at2"/>
<accession>A0A0F5LE46</accession>
<evidence type="ECO:0000259" key="6">
    <source>
        <dbReference type="Pfam" id="PF00496"/>
    </source>
</evidence>
<dbReference type="InterPro" id="IPR030678">
    <property type="entry name" value="Peptide/Ni-bd"/>
</dbReference>
<comment type="similarity">
    <text evidence="2">Belongs to the bacterial solute-binding protein 5 family.</text>
</comment>
<dbReference type="GO" id="GO:0043190">
    <property type="term" value="C:ATP-binding cassette (ABC) transporter complex"/>
    <property type="evidence" value="ECO:0007669"/>
    <property type="project" value="InterPro"/>
</dbReference>
<dbReference type="EMBL" id="FQVC01000001">
    <property type="protein sequence ID" value="SHE50833.1"/>
    <property type="molecule type" value="Genomic_DNA"/>
</dbReference>
<reference evidence="7 9" key="1">
    <citation type="submission" date="2015-03" db="EMBL/GenBank/DDBJ databases">
        <authorList>
            <person name="Hassan Y.I."/>
            <person name="Lepp D."/>
            <person name="Zhou T."/>
        </authorList>
    </citation>
    <scope>NUCLEOTIDE SEQUENCE [LARGE SCALE GENOMIC DNA]</scope>
    <source>
        <strain evidence="7 9">DSM 17137</strain>
    </source>
</reference>
<reference evidence="8 10" key="2">
    <citation type="submission" date="2016-11" db="EMBL/GenBank/DDBJ databases">
        <authorList>
            <person name="Jaros S."/>
            <person name="Januszkiewicz K."/>
            <person name="Wedrychowicz H."/>
        </authorList>
    </citation>
    <scope>NUCLEOTIDE SEQUENCE [LARGE SCALE GENOMIC DNA]</scope>
    <source>
        <strain evidence="8 10">DSM 17137</strain>
    </source>
</reference>
<keyword evidence="3" id="KW-0813">Transport</keyword>
<dbReference type="Gene3D" id="3.40.190.10">
    <property type="entry name" value="Periplasmic binding protein-like II"/>
    <property type="match status" value="1"/>
</dbReference>
<sequence length="512" mass="55036">MNLKLKNRGWLVGGALLASLLASTAVMADTLTVMQIEGPRSMDPGDQSATYTNALLGPMYQGLLIRGSDLKLQPALATEWSVDESGLEWTFKLREGVVFHDGTPFNADAVVYNFERHLNTERGLAASGRIRTFLSKIEKLDDFTVKFTLKSPYPAFLAILTSNSGQQVSPTADAAGNLGAAAVGTGPYRMAEYNSGEYVLQEKFADYWGDKAAGEDEIKWTWSAETSVLNMALQTGDADIINPVPPVFAAQIEANPDLKLSVSDGSAVFWVSLNTENDALSDVRVRQALNFATDKVGLVQAIMSGYGSPANSPLPSVAPGFDPSLNPYPLDLEKAKALLAEAGYADGFTMSVVVQEPEARIGEVLQAMWQQIGVTLDVRRMESGVWSDAAFGDQAKKSAEGTDSVMASWSSGVNGADLQLRPLYHSSSFSPGSANLGFYKSEELDALLDKAAATIDEDARNAIYVDAQKLITEDAPHVLLYVTKDLVATRANVEGVWTIPGGQIRVETATKN</sequence>
<organism evidence="7 9">
    <name type="scientific">Devosia limi DSM 17137</name>
    <dbReference type="NCBI Taxonomy" id="1121477"/>
    <lineage>
        <taxon>Bacteria</taxon>
        <taxon>Pseudomonadati</taxon>
        <taxon>Pseudomonadota</taxon>
        <taxon>Alphaproteobacteria</taxon>
        <taxon>Hyphomicrobiales</taxon>
        <taxon>Devosiaceae</taxon>
        <taxon>Devosia</taxon>
    </lineage>
</organism>
<evidence type="ECO:0000256" key="1">
    <source>
        <dbReference type="ARBA" id="ARBA00004418"/>
    </source>
</evidence>
<dbReference type="Proteomes" id="UP000184533">
    <property type="component" value="Unassembled WGS sequence"/>
</dbReference>
<dbReference type="InterPro" id="IPR039424">
    <property type="entry name" value="SBP_5"/>
</dbReference>
<feature type="domain" description="Solute-binding protein family 5" evidence="6">
    <location>
        <begin position="71"/>
        <end position="428"/>
    </location>
</feature>
<dbReference type="Gene3D" id="3.10.105.10">
    <property type="entry name" value="Dipeptide-binding Protein, Domain 3"/>
    <property type="match status" value="1"/>
</dbReference>
<dbReference type="STRING" id="1121477.SAMN02745223_00586"/>
<dbReference type="Pfam" id="PF00496">
    <property type="entry name" value="SBP_bac_5"/>
    <property type="match status" value="1"/>
</dbReference>
<gene>
    <name evidence="8" type="ORF">SAMN02745223_00586</name>
    <name evidence="7" type="ORF">VW29_16535</name>
</gene>
<evidence type="ECO:0000256" key="5">
    <source>
        <dbReference type="SAM" id="SignalP"/>
    </source>
</evidence>
<evidence type="ECO:0000256" key="2">
    <source>
        <dbReference type="ARBA" id="ARBA00005695"/>
    </source>
</evidence>
<keyword evidence="9" id="KW-1185">Reference proteome</keyword>
<evidence type="ECO:0000256" key="3">
    <source>
        <dbReference type="ARBA" id="ARBA00022448"/>
    </source>
</evidence>
<evidence type="ECO:0000313" key="7">
    <source>
        <dbReference type="EMBL" id="KKB80618.1"/>
    </source>
</evidence>
<dbReference type="PANTHER" id="PTHR30290:SF9">
    <property type="entry name" value="OLIGOPEPTIDE-BINDING PROTEIN APPA"/>
    <property type="match status" value="1"/>
</dbReference>
<keyword evidence="7" id="KW-0808">Transferase</keyword>
<dbReference type="GO" id="GO:0016740">
    <property type="term" value="F:transferase activity"/>
    <property type="evidence" value="ECO:0007669"/>
    <property type="project" value="UniProtKB-KW"/>
</dbReference>
<dbReference type="RefSeq" id="WP_046136377.1">
    <property type="nucleotide sequence ID" value="NZ_FQVC01000001.1"/>
</dbReference>
<dbReference type="SUPFAM" id="SSF53850">
    <property type="entry name" value="Periplasmic binding protein-like II"/>
    <property type="match status" value="1"/>
</dbReference>